<proteinExistence type="predicted"/>
<reference evidence="2" key="2">
    <citation type="submission" date="2022-01" db="EMBL/GenBank/DDBJ databases">
        <authorList>
            <person name="Yamashiro T."/>
            <person name="Shiraishi A."/>
            <person name="Satake H."/>
            <person name="Nakayama K."/>
        </authorList>
    </citation>
    <scope>NUCLEOTIDE SEQUENCE</scope>
</reference>
<dbReference type="Proteomes" id="UP001151760">
    <property type="component" value="Unassembled WGS sequence"/>
</dbReference>
<evidence type="ECO:0000313" key="2">
    <source>
        <dbReference type="EMBL" id="GJU07202.1"/>
    </source>
</evidence>
<comment type="caution">
    <text evidence="2">The sequence shown here is derived from an EMBL/GenBank/DDBJ whole genome shotgun (WGS) entry which is preliminary data.</text>
</comment>
<organism evidence="2 3">
    <name type="scientific">Tanacetum coccineum</name>
    <dbReference type="NCBI Taxonomy" id="301880"/>
    <lineage>
        <taxon>Eukaryota</taxon>
        <taxon>Viridiplantae</taxon>
        <taxon>Streptophyta</taxon>
        <taxon>Embryophyta</taxon>
        <taxon>Tracheophyta</taxon>
        <taxon>Spermatophyta</taxon>
        <taxon>Magnoliopsida</taxon>
        <taxon>eudicotyledons</taxon>
        <taxon>Gunneridae</taxon>
        <taxon>Pentapetalae</taxon>
        <taxon>asterids</taxon>
        <taxon>campanulids</taxon>
        <taxon>Asterales</taxon>
        <taxon>Asteraceae</taxon>
        <taxon>Asteroideae</taxon>
        <taxon>Anthemideae</taxon>
        <taxon>Anthemidinae</taxon>
        <taxon>Tanacetum</taxon>
    </lineage>
</organism>
<gene>
    <name evidence="2" type="ORF">Tco_1123632</name>
</gene>
<evidence type="ECO:0000313" key="3">
    <source>
        <dbReference type="Proteomes" id="UP001151760"/>
    </source>
</evidence>
<sequence>MFTLITRKKKEALITRQMSGKRSKDKLAKVKSMRNLRMNRLRELTNQQQEQESTEEEWENIRARVKDDEELSRRLQAEERNKILEGRASELAAGSSQATIIDSTEVESSKKNAEVELYHEEQFQWKKFMLKPYKSNIQSMPGNLVKERFSSTEPTDDKERALWVELKRLFEPNTDDTLWKLHRYIADYEIENI</sequence>
<protein>
    <submittedName>
        <fullName evidence="2">Uncharacterized protein</fullName>
    </submittedName>
</protein>
<accession>A0ABQ5J6Q2</accession>
<keyword evidence="3" id="KW-1185">Reference proteome</keyword>
<feature type="region of interest" description="Disordered" evidence="1">
    <location>
        <begin position="13"/>
        <end position="32"/>
    </location>
</feature>
<name>A0ABQ5J6Q2_9ASTR</name>
<feature type="region of interest" description="Disordered" evidence="1">
    <location>
        <begin position="38"/>
        <end position="57"/>
    </location>
</feature>
<feature type="compositionally biased region" description="Basic residues" evidence="1">
    <location>
        <begin position="19"/>
        <end position="32"/>
    </location>
</feature>
<evidence type="ECO:0000256" key="1">
    <source>
        <dbReference type="SAM" id="MobiDB-lite"/>
    </source>
</evidence>
<reference evidence="2" key="1">
    <citation type="journal article" date="2022" name="Int. J. Mol. Sci.">
        <title>Draft Genome of Tanacetum Coccineum: Genomic Comparison of Closely Related Tanacetum-Family Plants.</title>
        <authorList>
            <person name="Yamashiro T."/>
            <person name="Shiraishi A."/>
            <person name="Nakayama K."/>
            <person name="Satake H."/>
        </authorList>
    </citation>
    <scope>NUCLEOTIDE SEQUENCE</scope>
</reference>
<dbReference type="EMBL" id="BQNB010021514">
    <property type="protein sequence ID" value="GJU07202.1"/>
    <property type="molecule type" value="Genomic_DNA"/>
</dbReference>